<reference evidence="7" key="1">
    <citation type="journal article" date="2014" name="Science">
        <title>Ancient hybridizations among the ancestral genomes of bread wheat.</title>
        <authorList>
            <consortium name="International Wheat Genome Sequencing Consortium,"/>
            <person name="Marcussen T."/>
            <person name="Sandve S.R."/>
            <person name="Heier L."/>
            <person name="Spannagl M."/>
            <person name="Pfeifer M."/>
            <person name="Jakobsen K.S."/>
            <person name="Wulff B.B."/>
            <person name="Steuernagel B."/>
            <person name="Mayer K.F."/>
            <person name="Olsen O.A."/>
        </authorList>
    </citation>
    <scope>NUCLEOTIDE SEQUENCE [LARGE SCALE GENOMIC DNA]</scope>
    <source>
        <strain evidence="7">cv. AL8/78</strain>
    </source>
</reference>
<evidence type="ECO:0000259" key="5">
    <source>
        <dbReference type="Pfam" id="PF13087"/>
    </source>
</evidence>
<dbReference type="InterPro" id="IPR027417">
    <property type="entry name" value="P-loop_NTPase"/>
</dbReference>
<dbReference type="GO" id="GO:0043139">
    <property type="term" value="F:5'-3' DNA helicase activity"/>
    <property type="evidence" value="ECO:0007669"/>
    <property type="project" value="TreeGrafter"/>
</dbReference>
<evidence type="ECO:0000256" key="3">
    <source>
        <dbReference type="ARBA" id="ARBA00022806"/>
    </source>
</evidence>
<evidence type="ECO:0000313" key="7">
    <source>
        <dbReference type="Proteomes" id="UP000015105"/>
    </source>
</evidence>
<organism evidence="6 7">
    <name type="scientific">Aegilops tauschii subsp. strangulata</name>
    <name type="common">Goatgrass</name>
    <dbReference type="NCBI Taxonomy" id="200361"/>
    <lineage>
        <taxon>Eukaryota</taxon>
        <taxon>Viridiplantae</taxon>
        <taxon>Streptophyta</taxon>
        <taxon>Embryophyta</taxon>
        <taxon>Tracheophyta</taxon>
        <taxon>Spermatophyta</taxon>
        <taxon>Magnoliopsida</taxon>
        <taxon>Liliopsida</taxon>
        <taxon>Poales</taxon>
        <taxon>Poaceae</taxon>
        <taxon>BOP clade</taxon>
        <taxon>Pooideae</taxon>
        <taxon>Triticodae</taxon>
        <taxon>Triticeae</taxon>
        <taxon>Triticinae</taxon>
        <taxon>Aegilops</taxon>
    </lineage>
</organism>
<reference evidence="6" key="4">
    <citation type="submission" date="2019-03" db="UniProtKB">
        <authorList>
            <consortium name="EnsemblPlants"/>
        </authorList>
    </citation>
    <scope>IDENTIFICATION</scope>
</reference>
<dbReference type="Pfam" id="PF13087">
    <property type="entry name" value="AAA_12"/>
    <property type="match status" value="1"/>
</dbReference>
<sequence length="90" mass="10376">MIEDSYPLHGQLRCLSSCLVGKSEIYIHLLHQVGFLSDHRRMNVAVTRARRQCCVVCDAETVSSDRFLKRLVEYFEENGEYLSASEYQSS</sequence>
<keyword evidence="3" id="KW-0347">Helicase</keyword>
<reference evidence="6" key="5">
    <citation type="journal article" date="2021" name="G3 (Bethesda)">
        <title>Aegilops tauschii genome assembly Aet v5.0 features greater sequence contiguity and improved annotation.</title>
        <authorList>
            <person name="Wang L."/>
            <person name="Zhu T."/>
            <person name="Rodriguez J.C."/>
            <person name="Deal K.R."/>
            <person name="Dubcovsky J."/>
            <person name="McGuire P.E."/>
            <person name="Lux T."/>
            <person name="Spannagl M."/>
            <person name="Mayer K.F.X."/>
            <person name="Baldrich P."/>
            <person name="Meyers B.C."/>
            <person name="Huo N."/>
            <person name="Gu Y.Q."/>
            <person name="Zhou H."/>
            <person name="Devos K.M."/>
            <person name="Bennetzen J.L."/>
            <person name="Unver T."/>
            <person name="Budak H."/>
            <person name="Gulick P.J."/>
            <person name="Galiba G."/>
            <person name="Kalapos B."/>
            <person name="Nelson D.R."/>
            <person name="Li P."/>
            <person name="You F.M."/>
            <person name="Luo M.C."/>
            <person name="Dvorak J."/>
        </authorList>
    </citation>
    <scope>NUCLEOTIDE SEQUENCE [LARGE SCALE GENOMIC DNA]</scope>
    <source>
        <strain evidence="6">cv. AL8/78</strain>
    </source>
</reference>
<dbReference type="PANTHER" id="PTHR43788:SF8">
    <property type="entry name" value="DNA-BINDING PROTEIN SMUBP-2"/>
    <property type="match status" value="1"/>
</dbReference>
<evidence type="ECO:0000256" key="2">
    <source>
        <dbReference type="ARBA" id="ARBA00022801"/>
    </source>
</evidence>
<dbReference type="Gene3D" id="3.40.50.300">
    <property type="entry name" value="P-loop containing nucleotide triphosphate hydrolases"/>
    <property type="match status" value="1"/>
</dbReference>
<evidence type="ECO:0000256" key="4">
    <source>
        <dbReference type="ARBA" id="ARBA00022840"/>
    </source>
</evidence>
<name>A0A453M338_AEGTS</name>
<feature type="domain" description="DNA2/NAM7 helicase-like C-terminal" evidence="5">
    <location>
        <begin position="31"/>
        <end position="59"/>
    </location>
</feature>
<accession>A0A453M338</accession>
<protein>
    <recommendedName>
        <fullName evidence="5">DNA2/NAM7 helicase-like C-terminal domain-containing protein</fullName>
    </recommendedName>
</protein>
<reference evidence="7" key="2">
    <citation type="journal article" date="2017" name="Nat. Plants">
        <title>The Aegilops tauschii genome reveals multiple impacts of transposons.</title>
        <authorList>
            <person name="Zhao G."/>
            <person name="Zou C."/>
            <person name="Li K."/>
            <person name="Wang K."/>
            <person name="Li T."/>
            <person name="Gao L."/>
            <person name="Zhang X."/>
            <person name="Wang H."/>
            <person name="Yang Z."/>
            <person name="Liu X."/>
            <person name="Jiang W."/>
            <person name="Mao L."/>
            <person name="Kong X."/>
            <person name="Jiao Y."/>
            <person name="Jia J."/>
        </authorList>
    </citation>
    <scope>NUCLEOTIDE SEQUENCE [LARGE SCALE GENOMIC DNA]</scope>
    <source>
        <strain evidence="7">cv. AL8/78</strain>
    </source>
</reference>
<dbReference type="Proteomes" id="UP000015105">
    <property type="component" value="Chromosome 5D"/>
</dbReference>
<evidence type="ECO:0000256" key="1">
    <source>
        <dbReference type="ARBA" id="ARBA00022741"/>
    </source>
</evidence>
<reference evidence="6" key="3">
    <citation type="journal article" date="2017" name="Nature">
        <title>Genome sequence of the progenitor of the wheat D genome Aegilops tauschii.</title>
        <authorList>
            <person name="Luo M.C."/>
            <person name="Gu Y.Q."/>
            <person name="Puiu D."/>
            <person name="Wang H."/>
            <person name="Twardziok S.O."/>
            <person name="Deal K.R."/>
            <person name="Huo N."/>
            <person name="Zhu T."/>
            <person name="Wang L."/>
            <person name="Wang Y."/>
            <person name="McGuire P.E."/>
            <person name="Liu S."/>
            <person name="Long H."/>
            <person name="Ramasamy R.K."/>
            <person name="Rodriguez J.C."/>
            <person name="Van S.L."/>
            <person name="Yuan L."/>
            <person name="Wang Z."/>
            <person name="Xia Z."/>
            <person name="Xiao L."/>
            <person name="Anderson O.D."/>
            <person name="Ouyang S."/>
            <person name="Liang Y."/>
            <person name="Zimin A.V."/>
            <person name="Pertea G."/>
            <person name="Qi P."/>
            <person name="Bennetzen J.L."/>
            <person name="Dai X."/>
            <person name="Dawson M.W."/>
            <person name="Muller H.G."/>
            <person name="Kugler K."/>
            <person name="Rivarola-Duarte L."/>
            <person name="Spannagl M."/>
            <person name="Mayer K.F.X."/>
            <person name="Lu F.H."/>
            <person name="Bevan M.W."/>
            <person name="Leroy P."/>
            <person name="Li P."/>
            <person name="You F.M."/>
            <person name="Sun Q."/>
            <person name="Liu Z."/>
            <person name="Lyons E."/>
            <person name="Wicker T."/>
            <person name="Salzberg S.L."/>
            <person name="Devos K.M."/>
            <person name="Dvorak J."/>
        </authorList>
    </citation>
    <scope>NUCLEOTIDE SEQUENCE [LARGE SCALE GENOMIC DNA]</scope>
    <source>
        <strain evidence="6">cv. AL8/78</strain>
    </source>
</reference>
<dbReference type="AlphaFoldDB" id="A0A453M338"/>
<dbReference type="Gramene" id="AET5Gv21024600.11">
    <property type="protein sequence ID" value="AET5Gv21024600.11"/>
    <property type="gene ID" value="AET5Gv21024600"/>
</dbReference>
<dbReference type="GO" id="GO:0016787">
    <property type="term" value="F:hydrolase activity"/>
    <property type="evidence" value="ECO:0007669"/>
    <property type="project" value="UniProtKB-KW"/>
</dbReference>
<evidence type="ECO:0000313" key="6">
    <source>
        <dbReference type="EnsemblPlants" id="AET5Gv21024600.11"/>
    </source>
</evidence>
<dbReference type="InterPro" id="IPR041679">
    <property type="entry name" value="DNA2/NAM7-like_C"/>
</dbReference>
<proteinExistence type="predicted"/>
<keyword evidence="1" id="KW-0547">Nucleotide-binding</keyword>
<dbReference type="PANTHER" id="PTHR43788">
    <property type="entry name" value="DNA2/NAM7 HELICASE FAMILY MEMBER"/>
    <property type="match status" value="1"/>
</dbReference>
<keyword evidence="2" id="KW-0378">Hydrolase</keyword>
<keyword evidence="7" id="KW-1185">Reference proteome</keyword>
<dbReference type="InterPro" id="IPR050534">
    <property type="entry name" value="Coronavir_polyprotein_1ab"/>
</dbReference>
<keyword evidence="4" id="KW-0067">ATP-binding</keyword>
<dbReference type="GO" id="GO:0005524">
    <property type="term" value="F:ATP binding"/>
    <property type="evidence" value="ECO:0007669"/>
    <property type="project" value="UniProtKB-KW"/>
</dbReference>
<dbReference type="EnsemblPlants" id="AET5Gv21024600.11">
    <property type="protein sequence ID" value="AET5Gv21024600.11"/>
    <property type="gene ID" value="AET5Gv21024600"/>
</dbReference>